<dbReference type="RefSeq" id="WP_075741630.1">
    <property type="nucleotide sequence ID" value="NZ_CP016076.1"/>
</dbReference>
<proteinExistence type="predicted"/>
<organism evidence="1 2">
    <name type="scientific">Actinoalloteichus fjordicus</name>
    <dbReference type="NCBI Taxonomy" id="1612552"/>
    <lineage>
        <taxon>Bacteria</taxon>
        <taxon>Bacillati</taxon>
        <taxon>Actinomycetota</taxon>
        <taxon>Actinomycetes</taxon>
        <taxon>Pseudonocardiales</taxon>
        <taxon>Pseudonocardiaceae</taxon>
        <taxon>Actinoalloteichus</taxon>
    </lineage>
</organism>
<protein>
    <submittedName>
        <fullName evidence="1">Uncharacterized protein</fullName>
    </submittedName>
</protein>
<dbReference type="Proteomes" id="UP000185511">
    <property type="component" value="Chromosome"/>
</dbReference>
<evidence type="ECO:0000313" key="2">
    <source>
        <dbReference type="Proteomes" id="UP000185511"/>
    </source>
</evidence>
<gene>
    <name evidence="1" type="ORF">UA74_19900</name>
</gene>
<name>A0AAC9LFP3_9PSEU</name>
<dbReference type="AlphaFoldDB" id="A0AAC9LFP3"/>
<sequence length="801" mass="84678">MPATFLGVRHHSPACARLVASTIASLRPAIVLVEGPADVNDRLDELLLGHQLPIAIFSYYRDAHRAQSSWTPFCEYSPEWVALTAGRAQGAEVRFIDLPAWHSALSDRRNRYADAETRYSAVVDELCRRFAVDNVDTLWDHLFEAEADDGLADRLAAYFDLLRGEPALGAAADSGSGAAEAGGVDAARIAEAGESDTAREAYMAEWVRAAVAEAGDRPVLVITGGFHRPALVAAAATPGTSTEPPEIPRPACDAVSGSYLVPYSFTRLDSFVGYEAGMPSPEYYQRLWEDGLDRAAETAMAAVIERLRKRRQPVSTADLIAARAGADGLARLRGHRSPTRTDMLDGLVTALVSEDLAHPLPWTTRGLIAPGTHPAVVEMVAALRGDRVGVLHPDTPAPPLVAAVLAELERHVLVDGMVTLNLVEDGDRERSRVLHRLRVLGIPGIERTAGPATGADPVAEERWELTDGEQRLTALIEAGAYGATLVDAGTALLTERAGSAGSDVDELAAVLFDAALCGLAELTESVISSVEAGVAGATDLGALGRVLATVLGLWRHDRLLGSVRNPLFGAVVHGALTRVLWLAEGIQAGPAPADLPRIAAVAAARDALRHAEVELDLDRASAVAVMRRISVDDAAPPDLRGAAVGFCWSVDGGVRDAGGAARAAARPHTLGDWLAGLFVLARDEVLTDGEADRGSEVDSAGADGAGRSDVLSVLDEIVAAMTEDDFLVALPALRGAFEFFPPRERETIAEGLLARRGMRGSARGLLRTTADPLVIAEASALEARVSRLCAREGLVSAEGRR</sequence>
<dbReference type="Pfam" id="PF18934">
    <property type="entry name" value="DUF5682"/>
    <property type="match status" value="1"/>
</dbReference>
<dbReference type="KEGG" id="acad:UA74_19900"/>
<dbReference type="EMBL" id="CP016076">
    <property type="protein sequence ID" value="APU16005.1"/>
    <property type="molecule type" value="Genomic_DNA"/>
</dbReference>
<dbReference type="InterPro" id="IPR043737">
    <property type="entry name" value="DUF5682"/>
</dbReference>
<reference evidence="2" key="1">
    <citation type="submission" date="2016-06" db="EMBL/GenBank/DDBJ databases">
        <title>Complete genome sequence of Actinoalloteichus fjordicus DSM 46855 (=ADI127-17), type strain of the new species Actinoalloteichus fjordicus.</title>
        <authorList>
            <person name="Ruckert C."/>
            <person name="Nouioui I."/>
            <person name="Willmese J."/>
            <person name="van Wezel G."/>
            <person name="Klenk H.-P."/>
            <person name="Kalinowski J."/>
            <person name="Zotchev S.B."/>
        </authorList>
    </citation>
    <scope>NUCLEOTIDE SEQUENCE [LARGE SCALE GENOMIC DNA]</scope>
    <source>
        <strain evidence="2">ADI127-7</strain>
    </source>
</reference>
<keyword evidence="2" id="KW-1185">Reference proteome</keyword>
<accession>A0AAC9LFP3</accession>
<evidence type="ECO:0000313" key="1">
    <source>
        <dbReference type="EMBL" id="APU16005.1"/>
    </source>
</evidence>